<sequence length="191" mass="22542">MQMHEITEVPSRISYMANDKISTSIEFPLWFEYRKLKNMLLVWQDILALKVLSTGQIYLFKFEQKRNLIEILELNNFLTIDGDQCLENVILTSDGYSTCAEITGIFVDEALEDCPIKAEIYYHCSNPGACRSAINFAQNFYRKKFSPLKNSFFRQSKAKLDFRNSEQWIRLWEKLKIFDIELCDLSKLDYQ</sequence>
<keyword evidence="1" id="KW-1185">Reference proteome</keyword>
<evidence type="ECO:0000313" key="2">
    <source>
        <dbReference type="WBParaSite" id="nRc.2.0.1.t02388-RA"/>
    </source>
</evidence>
<dbReference type="WBParaSite" id="nRc.2.0.1.t02388-RA">
    <property type="protein sequence ID" value="nRc.2.0.1.t02388-RA"/>
    <property type="gene ID" value="nRc.2.0.1.g02388"/>
</dbReference>
<name>A0A915HK91_ROMCU</name>
<dbReference type="Proteomes" id="UP000887565">
    <property type="component" value="Unplaced"/>
</dbReference>
<protein>
    <submittedName>
        <fullName evidence="2">Uncharacterized protein</fullName>
    </submittedName>
</protein>
<accession>A0A915HK91</accession>
<reference evidence="2" key="1">
    <citation type="submission" date="2022-11" db="UniProtKB">
        <authorList>
            <consortium name="WormBaseParasite"/>
        </authorList>
    </citation>
    <scope>IDENTIFICATION</scope>
</reference>
<dbReference type="AlphaFoldDB" id="A0A915HK91"/>
<proteinExistence type="predicted"/>
<organism evidence="1 2">
    <name type="scientific">Romanomermis culicivorax</name>
    <name type="common">Nematode worm</name>
    <dbReference type="NCBI Taxonomy" id="13658"/>
    <lineage>
        <taxon>Eukaryota</taxon>
        <taxon>Metazoa</taxon>
        <taxon>Ecdysozoa</taxon>
        <taxon>Nematoda</taxon>
        <taxon>Enoplea</taxon>
        <taxon>Dorylaimia</taxon>
        <taxon>Mermithida</taxon>
        <taxon>Mermithoidea</taxon>
        <taxon>Mermithidae</taxon>
        <taxon>Romanomermis</taxon>
    </lineage>
</organism>
<evidence type="ECO:0000313" key="1">
    <source>
        <dbReference type="Proteomes" id="UP000887565"/>
    </source>
</evidence>